<protein>
    <submittedName>
        <fullName evidence="1">Uncharacterized protein</fullName>
    </submittedName>
</protein>
<sequence length="69" mass="7897">MHNNFELATAVLVALLLQDLLPVQNHCTAIILGATAREVDWPAELIEWKFMQLDTTWIQKTQLSLGKFF</sequence>
<proteinExistence type="predicted"/>
<dbReference type="EMBL" id="MPJW01000162">
    <property type="protein sequence ID" value="OLU38533.1"/>
    <property type="molecule type" value="Genomic_DNA"/>
</dbReference>
<accession>A0A1U7NF43</accession>
<gene>
    <name evidence="1" type="ORF">BO222_08205</name>
</gene>
<comment type="caution">
    <text evidence="1">The sequence shown here is derived from an EMBL/GenBank/DDBJ whole genome shotgun (WGS) entry which is preliminary data.</text>
</comment>
<dbReference type="Proteomes" id="UP000186341">
    <property type="component" value="Unassembled WGS sequence"/>
</dbReference>
<name>A0A1U7NF43_9FIRM</name>
<evidence type="ECO:0000313" key="2">
    <source>
        <dbReference type="Proteomes" id="UP000186341"/>
    </source>
</evidence>
<reference evidence="1 2" key="1">
    <citation type="submission" date="2016-11" db="EMBL/GenBank/DDBJ databases">
        <title>Description of two novel members of the family Erysipelotrichaceae: Ileibacterium lipovorans gen. nov., sp. nov. and Dubosiella newyorkensis, gen. nov., sp. nov.</title>
        <authorList>
            <person name="Cox L.M."/>
            <person name="Sohn J."/>
            <person name="Tyrrell K.L."/>
            <person name="Citron D.M."/>
            <person name="Lawson P.A."/>
            <person name="Patel N.B."/>
            <person name="Iizumi T."/>
            <person name="Perez-Perez G.I."/>
            <person name="Goldstein E.J."/>
            <person name="Blaser M.J."/>
        </authorList>
    </citation>
    <scope>NUCLEOTIDE SEQUENCE [LARGE SCALE GENOMIC DNA]</scope>
    <source>
        <strain evidence="1 2">NYU-BL-A3</strain>
    </source>
</reference>
<organism evidence="1 2">
    <name type="scientific">Ileibacterium valens</name>
    <dbReference type="NCBI Taxonomy" id="1862668"/>
    <lineage>
        <taxon>Bacteria</taxon>
        <taxon>Bacillati</taxon>
        <taxon>Bacillota</taxon>
        <taxon>Erysipelotrichia</taxon>
        <taxon>Erysipelotrichales</taxon>
        <taxon>Erysipelotrichaceae</taxon>
        <taxon>Ileibacterium</taxon>
    </lineage>
</organism>
<evidence type="ECO:0000313" key="1">
    <source>
        <dbReference type="EMBL" id="OLU38533.1"/>
    </source>
</evidence>
<dbReference type="AlphaFoldDB" id="A0A1U7NF43"/>
<keyword evidence="2" id="KW-1185">Reference proteome</keyword>